<dbReference type="PROSITE" id="PS50245">
    <property type="entry name" value="CAP_GLY_2"/>
    <property type="match status" value="1"/>
</dbReference>
<feature type="compositionally biased region" description="Polar residues" evidence="10">
    <location>
        <begin position="371"/>
        <end position="382"/>
    </location>
</feature>
<keyword evidence="4" id="KW-0963">Cytoplasm</keyword>
<dbReference type="SUPFAM" id="SSF74924">
    <property type="entry name" value="Cap-Gly domain"/>
    <property type="match status" value="1"/>
</dbReference>
<feature type="compositionally biased region" description="Basic and acidic residues" evidence="10">
    <location>
        <begin position="194"/>
        <end position="205"/>
    </location>
</feature>
<feature type="compositionally biased region" description="Polar residues" evidence="10">
    <location>
        <begin position="738"/>
        <end position="747"/>
    </location>
</feature>
<dbReference type="SMART" id="SM01052">
    <property type="entry name" value="CAP_GLY"/>
    <property type="match status" value="1"/>
</dbReference>
<reference evidence="13" key="1">
    <citation type="journal article" date="2014" name="Nat. Commun.">
        <title>Genomic adaptations of the halophilic Dead Sea filamentous fungus Eurotium rubrum.</title>
        <authorList>
            <person name="Kis-Papo T."/>
            <person name="Weig A.R."/>
            <person name="Riley R."/>
            <person name="Persoh D."/>
            <person name="Salamov A."/>
            <person name="Sun H."/>
            <person name="Lipzen A."/>
            <person name="Wasser S.P."/>
            <person name="Rambold G."/>
            <person name="Grigoriev I.V."/>
            <person name="Nevo E."/>
        </authorList>
    </citation>
    <scope>NUCLEOTIDE SEQUENCE [LARGE SCALE GENOMIC DNA]</scope>
    <source>
        <strain evidence="13">CBS 135680</strain>
    </source>
</reference>
<dbReference type="Gene3D" id="3.30.360.20">
    <property type="entry name" value="RNA 3'-terminal phosphate cyclase, insert domain"/>
    <property type="match status" value="1"/>
</dbReference>
<evidence type="ECO:0000256" key="1">
    <source>
        <dbReference type="ARBA" id="ARBA00004245"/>
    </source>
</evidence>
<dbReference type="Gene3D" id="3.65.10.20">
    <property type="entry name" value="RNA 3'-terminal phosphate cyclase domain"/>
    <property type="match status" value="1"/>
</dbReference>
<dbReference type="FunFam" id="3.30.360.20:FF:000004">
    <property type="entry name" value="18S rRNA biogenesis protein"/>
    <property type="match status" value="1"/>
</dbReference>
<evidence type="ECO:0000256" key="4">
    <source>
        <dbReference type="ARBA" id="ARBA00022490"/>
    </source>
</evidence>
<feature type="compositionally biased region" description="Basic and acidic residues" evidence="10">
    <location>
        <begin position="529"/>
        <end position="545"/>
    </location>
</feature>
<dbReference type="AlphaFoldDB" id="A0A017SG67"/>
<evidence type="ECO:0000256" key="5">
    <source>
        <dbReference type="ARBA" id="ARBA00022517"/>
    </source>
</evidence>
<dbReference type="Pfam" id="PF01302">
    <property type="entry name" value="CAP_GLY"/>
    <property type="match status" value="1"/>
</dbReference>
<feature type="region of interest" description="Disordered" evidence="10">
    <location>
        <begin position="528"/>
        <end position="552"/>
    </location>
</feature>
<evidence type="ECO:0000256" key="8">
    <source>
        <dbReference type="ARBA" id="ARBA00023212"/>
    </source>
</evidence>
<feature type="region of interest" description="Disordered" evidence="10">
    <location>
        <begin position="723"/>
        <end position="747"/>
    </location>
</feature>
<dbReference type="EMBL" id="KK088420">
    <property type="protein sequence ID" value="EYE95978.1"/>
    <property type="molecule type" value="Genomic_DNA"/>
</dbReference>
<dbReference type="HOGENOM" id="CLU_275696_0_0_1"/>
<dbReference type="SUPFAM" id="SSF55205">
    <property type="entry name" value="EPT/RTPC-like"/>
    <property type="match status" value="1"/>
</dbReference>
<dbReference type="GeneID" id="63701440"/>
<feature type="compositionally biased region" description="Polar residues" evidence="10">
    <location>
        <begin position="579"/>
        <end position="588"/>
    </location>
</feature>
<dbReference type="InterPro" id="IPR013791">
    <property type="entry name" value="RNA3'-term_phos_cycl_insert"/>
</dbReference>
<keyword evidence="9" id="KW-0539">Nucleus</keyword>
<evidence type="ECO:0000256" key="7">
    <source>
        <dbReference type="ARBA" id="ARBA00023054"/>
    </source>
</evidence>
<dbReference type="InterPro" id="IPR037136">
    <property type="entry name" value="RNA3'_phos_cyclase_dom_sf"/>
</dbReference>
<evidence type="ECO:0000259" key="11">
    <source>
        <dbReference type="PROSITE" id="PS50245"/>
    </source>
</evidence>
<dbReference type="InterPro" id="IPR013792">
    <property type="entry name" value="RNA3'P_cycl/enolpyr_Trfase_a/b"/>
</dbReference>
<accession>A0A017SG67</accession>
<feature type="compositionally biased region" description="Polar residues" evidence="10">
    <location>
        <begin position="130"/>
        <end position="150"/>
    </location>
</feature>
<gene>
    <name evidence="12" type="ORF">EURHEDRAFT_514890</name>
</gene>
<dbReference type="STRING" id="1388766.A0A017SG67"/>
<feature type="region of interest" description="Disordered" evidence="10">
    <location>
        <begin position="579"/>
        <end position="620"/>
    </location>
</feature>
<dbReference type="InterPro" id="IPR016443">
    <property type="entry name" value="RNA3'_term_phos_cyc_type_2"/>
</dbReference>
<evidence type="ECO:0000313" key="13">
    <source>
        <dbReference type="Proteomes" id="UP000019804"/>
    </source>
</evidence>
<dbReference type="Pfam" id="PF01137">
    <property type="entry name" value="RTC"/>
    <property type="match status" value="1"/>
</dbReference>
<feature type="compositionally biased region" description="Basic and acidic residues" evidence="10">
    <location>
        <begin position="44"/>
        <end position="59"/>
    </location>
</feature>
<dbReference type="RefSeq" id="XP_040639666.1">
    <property type="nucleotide sequence ID" value="XM_040786316.1"/>
</dbReference>
<feature type="compositionally biased region" description="Polar residues" evidence="10">
    <location>
        <begin position="606"/>
        <end position="618"/>
    </location>
</feature>
<comment type="subcellular location">
    <subcellularLocation>
        <location evidence="1">Cytoplasm</location>
        <location evidence="1">Cytoskeleton</location>
    </subcellularLocation>
    <subcellularLocation>
        <location evidence="2">Nucleus</location>
        <location evidence="2">Nucleolus</location>
    </subcellularLocation>
</comment>
<feature type="compositionally biased region" description="Basic and acidic residues" evidence="10">
    <location>
        <begin position="591"/>
        <end position="602"/>
    </location>
</feature>
<feature type="region of interest" description="Disordered" evidence="10">
    <location>
        <begin position="463"/>
        <end position="494"/>
    </location>
</feature>
<dbReference type="InterPro" id="IPR000938">
    <property type="entry name" value="CAP-Gly_domain"/>
</dbReference>
<feature type="region of interest" description="Disordered" evidence="10">
    <location>
        <begin position="44"/>
        <end position="72"/>
    </location>
</feature>
<dbReference type="InterPro" id="IPR036859">
    <property type="entry name" value="CAP-Gly_dom_sf"/>
</dbReference>
<dbReference type="Gene3D" id="2.30.30.190">
    <property type="entry name" value="CAP Gly-rich-like domain"/>
    <property type="match status" value="1"/>
</dbReference>
<feature type="region of interest" description="Disordered" evidence="10">
    <location>
        <begin position="89"/>
        <end position="205"/>
    </location>
</feature>
<evidence type="ECO:0000256" key="10">
    <source>
        <dbReference type="SAM" id="MobiDB-lite"/>
    </source>
</evidence>
<dbReference type="GO" id="GO:0000479">
    <property type="term" value="P:endonucleolytic cleavage of tricistronic rRNA transcript (SSU-rRNA, 5.8S rRNA, LSU-rRNA)"/>
    <property type="evidence" value="ECO:0007669"/>
    <property type="project" value="TreeGrafter"/>
</dbReference>
<keyword evidence="6" id="KW-0493">Microtubule</keyword>
<dbReference type="InterPro" id="IPR023797">
    <property type="entry name" value="RNA3'_phos_cyclase_dom"/>
</dbReference>
<dbReference type="Pfam" id="PF05189">
    <property type="entry name" value="RTC_insert"/>
    <property type="match status" value="1"/>
</dbReference>
<dbReference type="GO" id="GO:0005874">
    <property type="term" value="C:microtubule"/>
    <property type="evidence" value="ECO:0007669"/>
    <property type="project" value="UniProtKB-KW"/>
</dbReference>
<dbReference type="GO" id="GO:0005730">
    <property type="term" value="C:nucleolus"/>
    <property type="evidence" value="ECO:0007669"/>
    <property type="project" value="UniProtKB-SubCell"/>
</dbReference>
<feature type="domain" description="CAP-Gly" evidence="11">
    <location>
        <begin position="27"/>
        <end position="73"/>
    </location>
</feature>
<evidence type="ECO:0000313" key="12">
    <source>
        <dbReference type="EMBL" id="EYE95978.1"/>
    </source>
</evidence>
<protein>
    <submittedName>
        <fullName evidence="12">18S rRNA biogenesis protein</fullName>
    </submittedName>
</protein>
<sequence>MAPLEDVQIGDTVNVPGGMYGTVKYLGTVAGKPGKFAGIELASEHARRGKNSGDVEGRKYFSTSNPGSGIFVPMNNSKYVTKRAFSASVAGGVPPTPARPAVNFSKSVGPSPATRRPQVRRPSLPRPESPQRQTPTPSKLSLSGLRTPSGTARPVPSPNGFPRSPIKPPSRMSERPPSRVSTEDDISSVSVRTSDMHQRDSMSTEIQDLKDNVKSLEKQLLERDKQLGEQSNLLSEFQSTLEELEGSDGLSIRNQLREKNERIAQLTQEFDLHRADFRSTLDTLEIAASETERVYEQRLEELLQQHRELQERDEDVEAVAQQLKQLEELVSELEEGLEDARRGEAEARAEVEFLRGEVERTKLELDKERGNSSGTHSTQSPADGSWPSKELDQKDDEIRGLKAIIHSLSRGDPNLSALQLNSGASQDSGHLATLEQRLQEFEDMDDKKTSRLEELERELHQLELNENSRSRSGTITAAPQAQHKPSSSTGNIGIANTVNHAHRLSDRTVVPNESQDHDGQHPFYAHHRTASESSRRQLETMHESDTDTQSDDGSALWCEICEANGHDILSCTSMFGNNAKKNPASKQQPPDNEKPPEDENKPTPESISSHGEPTGSQKTGRDAVLEGLKGISSGVNSSLPAVAGKSSGVIDGSKWCALCERDGHEKGIYSGNLLGCTTSPSPNLTSATFPHPSHLLFSSSLSNSCTTALTCVPKSVQTKLFSQTAPPHPRQYHRIVSSAPSGRGASSTTPIVSLNLTGQCGVFGGRRKIEPSWMGMSWGVGANMTTSQPPIRFTGHKNFPYRLVLSTLTGRTVHISQIRSSSPTNPGLAQHEISFLRLLESVTNGSQMEISYTGTIIVYKPGLITGSAAGAGASSGGAPIKILFTGPGVITSSTPTGDMSVDSVRTAILPLYNQFGIFNNIELRVLRRSNPGPNGRGGGGEVQLVFGHQVRLPKTLHLLNGGRIKRIRGVAYSVGVSGSNNARMIETARGVLNPLCPDTYVFSDMSPAPLVPAPERTNPSAKKKIGLGFGLSLVAESSTGCLFSADVASPPEGGQPPEDIGKQCAYQLLETVSKGGCVAPPAVATMLTLMTMGSEDVGRIQIGRDVIADENTVQLARDLAKIGAPGWGLRDAGENENGDVIVSVVGRGIGNVGRKVA</sequence>
<dbReference type="NCBIfam" id="TIGR03400">
    <property type="entry name" value="18S_RNA_Rcl1p"/>
    <property type="match status" value="1"/>
</dbReference>
<dbReference type="InterPro" id="IPR032108">
    <property type="entry name" value="CLIP1_ZNF"/>
</dbReference>
<dbReference type="PANTHER" id="PTHR11096">
    <property type="entry name" value="RNA 3' TERMINAL PHOSPHATE CYCLASE"/>
    <property type="match status" value="1"/>
</dbReference>
<dbReference type="PANTHER" id="PTHR11096:SF1">
    <property type="entry name" value="RNA 3'-TERMINAL PHOSPHATE CYCLASE-LIKE PROTEIN"/>
    <property type="match status" value="1"/>
</dbReference>
<evidence type="ECO:0000256" key="2">
    <source>
        <dbReference type="ARBA" id="ARBA00004604"/>
    </source>
</evidence>
<feature type="region of interest" description="Disordered" evidence="10">
    <location>
        <begin position="362"/>
        <end position="391"/>
    </location>
</feature>
<dbReference type="GO" id="GO:0004521">
    <property type="term" value="F:RNA endonuclease activity"/>
    <property type="evidence" value="ECO:0007669"/>
    <property type="project" value="TreeGrafter"/>
</dbReference>
<dbReference type="OrthoDB" id="1911237at2759"/>
<evidence type="ECO:0000256" key="3">
    <source>
        <dbReference type="ARBA" id="ARBA00007089"/>
    </source>
</evidence>
<evidence type="ECO:0000256" key="6">
    <source>
        <dbReference type="ARBA" id="ARBA00022701"/>
    </source>
</evidence>
<keyword evidence="5" id="KW-0690">Ribosome biogenesis</keyword>
<dbReference type="Proteomes" id="UP000019804">
    <property type="component" value="Unassembled WGS sequence"/>
</dbReference>
<dbReference type="InterPro" id="IPR036553">
    <property type="entry name" value="RPTC_insert"/>
</dbReference>
<feature type="compositionally biased region" description="Polar residues" evidence="10">
    <location>
        <begin position="470"/>
        <end position="494"/>
    </location>
</feature>
<dbReference type="InterPro" id="IPR000228">
    <property type="entry name" value="RNA3'_term_phos_cyc"/>
</dbReference>
<evidence type="ECO:0000256" key="9">
    <source>
        <dbReference type="ARBA" id="ARBA00023242"/>
    </source>
</evidence>
<dbReference type="Pfam" id="PF16641">
    <property type="entry name" value="CLIP1_ZNF"/>
    <property type="match status" value="2"/>
</dbReference>
<keyword evidence="13" id="KW-1185">Reference proteome</keyword>
<keyword evidence="8" id="KW-0206">Cytoskeleton</keyword>
<comment type="similarity">
    <text evidence="3">Belongs to the RNA 3'-terminal cyclase family. Type 2 subfamily.</text>
</comment>
<name>A0A017SG67_ASPRC</name>
<organism evidence="12 13">
    <name type="scientific">Aspergillus ruber (strain CBS 135680)</name>
    <dbReference type="NCBI Taxonomy" id="1388766"/>
    <lineage>
        <taxon>Eukaryota</taxon>
        <taxon>Fungi</taxon>
        <taxon>Dikarya</taxon>
        <taxon>Ascomycota</taxon>
        <taxon>Pezizomycotina</taxon>
        <taxon>Eurotiomycetes</taxon>
        <taxon>Eurotiomycetidae</taxon>
        <taxon>Eurotiales</taxon>
        <taxon>Aspergillaceae</taxon>
        <taxon>Aspergillus</taxon>
        <taxon>Aspergillus subgen. Aspergillus</taxon>
    </lineage>
</organism>
<keyword evidence="7" id="KW-0175">Coiled coil</keyword>
<proteinExistence type="inferred from homology"/>